<dbReference type="AlphaFoldDB" id="A0A2T1LZG2"/>
<dbReference type="PANTHER" id="PTHR10605">
    <property type="entry name" value="HEPARAN SULFATE SULFOTRANSFERASE"/>
    <property type="match status" value="1"/>
</dbReference>
<accession>A0A2T1LZG2</accession>
<dbReference type="Gene3D" id="3.40.50.300">
    <property type="entry name" value="P-loop containing nucleotide triphosphate hydrolases"/>
    <property type="match status" value="1"/>
</dbReference>
<dbReference type="Pfam" id="PF13469">
    <property type="entry name" value="Sulfotransfer_3"/>
    <property type="match status" value="1"/>
</dbReference>
<sequence>MLPNFLIIGATKSGTTSLYHYLKQHPQIYMSPIKEPRFFASPTENNSVNAPEIPWLKNNLNEWIQDLTSYQALFQNVKDEVAIGEASVMYLFSFFAPTRIKHHIPNVKLIAILRHPVERAYSNFLHAIRDGQETIQCFKLALDAEPERIQAGESPLFFYQYKGFYYRYLKKYFQLFDREQIQIHLYEDFQNHPQKTLSSIFQFLDVDSNFVPDTSTKYQVTGFPKNTSVQKLIRLSKPIRQAIRPLLPEKLRDYLYFSIQNNNLEKPQMSPEIRLQLIETYREDILSLQDLIQRDLSHWLK</sequence>
<dbReference type="Proteomes" id="UP000239001">
    <property type="component" value="Unassembled WGS sequence"/>
</dbReference>
<dbReference type="SUPFAM" id="SSF52540">
    <property type="entry name" value="P-loop containing nucleoside triphosphate hydrolases"/>
    <property type="match status" value="1"/>
</dbReference>
<reference evidence="2 3" key="2">
    <citation type="submission" date="2018-03" db="EMBL/GenBank/DDBJ databases">
        <authorList>
            <person name="Keele B.F."/>
        </authorList>
    </citation>
    <scope>NUCLEOTIDE SEQUENCE [LARGE SCALE GENOMIC DNA]</scope>
    <source>
        <strain evidence="2 3">CCALA 016</strain>
    </source>
</reference>
<keyword evidence="3" id="KW-1185">Reference proteome</keyword>
<evidence type="ECO:0000313" key="3">
    <source>
        <dbReference type="Proteomes" id="UP000239001"/>
    </source>
</evidence>
<name>A0A2T1LZG2_9CHRO</name>
<evidence type="ECO:0000313" key="2">
    <source>
        <dbReference type="EMBL" id="PSF37808.1"/>
    </source>
</evidence>
<organism evidence="2 3">
    <name type="scientific">Aphanothece hegewaldii CCALA 016</name>
    <dbReference type="NCBI Taxonomy" id="2107694"/>
    <lineage>
        <taxon>Bacteria</taxon>
        <taxon>Bacillati</taxon>
        <taxon>Cyanobacteriota</taxon>
        <taxon>Cyanophyceae</taxon>
        <taxon>Oscillatoriophycideae</taxon>
        <taxon>Chroococcales</taxon>
        <taxon>Aphanothecaceae</taxon>
        <taxon>Aphanothece</taxon>
    </lineage>
</organism>
<dbReference type="PANTHER" id="PTHR10605:SF56">
    <property type="entry name" value="BIFUNCTIONAL HEPARAN SULFATE N-DEACETYLASE_N-SULFOTRANSFERASE"/>
    <property type="match status" value="1"/>
</dbReference>
<comment type="caution">
    <text evidence="2">The sequence shown here is derived from an EMBL/GenBank/DDBJ whole genome shotgun (WGS) entry which is preliminary data.</text>
</comment>
<dbReference type="OrthoDB" id="9797480at2"/>
<gene>
    <name evidence="2" type="ORF">C7H19_07430</name>
</gene>
<dbReference type="InterPro" id="IPR027417">
    <property type="entry name" value="P-loop_NTPase"/>
</dbReference>
<proteinExistence type="predicted"/>
<keyword evidence="1 2" id="KW-0808">Transferase</keyword>
<evidence type="ECO:0000256" key="1">
    <source>
        <dbReference type="ARBA" id="ARBA00022679"/>
    </source>
</evidence>
<reference evidence="2 3" key="1">
    <citation type="submission" date="2018-03" db="EMBL/GenBank/DDBJ databases">
        <title>The ancient ancestry and fast evolution of plastids.</title>
        <authorList>
            <person name="Moore K.R."/>
            <person name="Magnabosco C."/>
            <person name="Momper L."/>
            <person name="Gold D.A."/>
            <person name="Bosak T."/>
            <person name="Fournier G.P."/>
        </authorList>
    </citation>
    <scope>NUCLEOTIDE SEQUENCE [LARGE SCALE GENOMIC DNA]</scope>
    <source>
        <strain evidence="2 3">CCALA 016</strain>
    </source>
</reference>
<protein>
    <submittedName>
        <fullName evidence="2">Sulfotransferase</fullName>
    </submittedName>
</protein>
<dbReference type="GO" id="GO:0008146">
    <property type="term" value="F:sulfotransferase activity"/>
    <property type="evidence" value="ECO:0007669"/>
    <property type="project" value="InterPro"/>
</dbReference>
<dbReference type="InterPro" id="IPR037359">
    <property type="entry name" value="NST/OST"/>
</dbReference>
<dbReference type="EMBL" id="PXOH01000006">
    <property type="protein sequence ID" value="PSF37808.1"/>
    <property type="molecule type" value="Genomic_DNA"/>
</dbReference>
<dbReference type="RefSeq" id="WP_106456249.1">
    <property type="nucleotide sequence ID" value="NZ_PXOH01000006.1"/>
</dbReference>